<keyword evidence="1" id="KW-0472">Membrane</keyword>
<dbReference type="OrthoDB" id="10504816at2759"/>
<keyword evidence="1" id="KW-1133">Transmembrane helix</keyword>
<name>E3LNH7_CAERE</name>
<dbReference type="PANTHER" id="PTHR46891">
    <property type="entry name" value="SERPENTINE RECEPTOR, CLASS H-RELATED"/>
    <property type="match status" value="1"/>
</dbReference>
<dbReference type="Proteomes" id="UP000008281">
    <property type="component" value="Unassembled WGS sequence"/>
</dbReference>
<evidence type="ECO:0000313" key="3">
    <source>
        <dbReference type="Proteomes" id="UP000008281"/>
    </source>
</evidence>
<protein>
    <submittedName>
        <fullName evidence="2">CRE-SRH-25 protein</fullName>
    </submittedName>
</protein>
<dbReference type="InParanoid" id="E3LNH7"/>
<evidence type="ECO:0000256" key="1">
    <source>
        <dbReference type="SAM" id="Phobius"/>
    </source>
</evidence>
<feature type="transmembrane region" description="Helical" evidence="1">
    <location>
        <begin position="37"/>
        <end position="57"/>
    </location>
</feature>
<keyword evidence="1" id="KW-0812">Transmembrane</keyword>
<keyword evidence="3" id="KW-1185">Reference proteome</keyword>
<organism evidence="3">
    <name type="scientific">Caenorhabditis remanei</name>
    <name type="common">Caenorhabditis vulgaris</name>
    <dbReference type="NCBI Taxonomy" id="31234"/>
    <lineage>
        <taxon>Eukaryota</taxon>
        <taxon>Metazoa</taxon>
        <taxon>Ecdysozoa</taxon>
        <taxon>Nematoda</taxon>
        <taxon>Chromadorea</taxon>
        <taxon>Rhabditida</taxon>
        <taxon>Rhabditina</taxon>
        <taxon>Rhabditomorpha</taxon>
        <taxon>Rhabditoidea</taxon>
        <taxon>Rhabditidae</taxon>
        <taxon>Peloderinae</taxon>
        <taxon>Caenorhabditis</taxon>
    </lineage>
</organism>
<dbReference type="AlphaFoldDB" id="E3LNH7"/>
<proteinExistence type="predicted"/>
<dbReference type="EMBL" id="DS268412">
    <property type="protein sequence ID" value="EFP05690.1"/>
    <property type="molecule type" value="Genomic_DNA"/>
</dbReference>
<dbReference type="STRING" id="31234.E3LNH7"/>
<feature type="transmembrane region" description="Helical" evidence="1">
    <location>
        <begin position="69"/>
        <end position="86"/>
    </location>
</feature>
<dbReference type="HOGENOM" id="CLU_1751409_0_0_1"/>
<evidence type="ECO:0000313" key="2">
    <source>
        <dbReference type="EMBL" id="EFP05690.1"/>
    </source>
</evidence>
<gene>
    <name evidence="2" type="primary">Cre-srh-25</name>
    <name evidence="2" type="ORF">CRE_27415</name>
</gene>
<accession>E3LNH7</accession>
<dbReference type="InterPro" id="IPR019422">
    <property type="entry name" value="7TM_GPCR_serpentine_rcpt_Srh"/>
</dbReference>
<dbReference type="Pfam" id="PF10318">
    <property type="entry name" value="7TM_GPCR_Srh"/>
    <property type="match status" value="1"/>
</dbReference>
<reference evidence="2" key="1">
    <citation type="submission" date="2007-07" db="EMBL/GenBank/DDBJ databases">
        <title>PCAP assembly of the Caenorhabditis remanei genome.</title>
        <authorList>
            <consortium name="The Caenorhabditis remanei Sequencing Consortium"/>
            <person name="Wilson R.K."/>
        </authorList>
    </citation>
    <scope>NUCLEOTIDE SEQUENCE [LARGE SCALE GENOMIC DNA]</scope>
    <source>
        <strain evidence="2">PB4641</strain>
    </source>
</reference>
<sequence length="149" mass="17138">MYAVHSFYIIRATRILLSKEMQNAQRKFLKGLLLQVLIPYSALVLPAGFGLVFLLLINKWDQKFVQPGLCLIATHGLLSTLTTLLVHKPYRLFFFTLCRRFIFLPVGMLPTFEIMKHSQILGLKVHTIDELTTLPNVRKLGTQIHVTKF</sequence>